<evidence type="ECO:0000313" key="1">
    <source>
        <dbReference type="EMBL" id="MFC0407937.1"/>
    </source>
</evidence>
<comment type="caution">
    <text evidence="1">The sequence shown here is derived from an EMBL/GenBank/DDBJ whole genome shotgun (WGS) entry which is preliminary data.</text>
</comment>
<name>A0ABV6JQC7_9PROT</name>
<reference evidence="1 2" key="1">
    <citation type="submission" date="2024-09" db="EMBL/GenBank/DDBJ databases">
        <authorList>
            <person name="Sun Q."/>
            <person name="Mori K."/>
        </authorList>
    </citation>
    <scope>NUCLEOTIDE SEQUENCE [LARGE SCALE GENOMIC DNA]</scope>
    <source>
        <strain evidence="1 2">TBRC 5777</strain>
    </source>
</reference>
<dbReference type="EMBL" id="JBHLUN010000005">
    <property type="protein sequence ID" value="MFC0407937.1"/>
    <property type="molecule type" value="Genomic_DNA"/>
</dbReference>
<organism evidence="1 2">
    <name type="scientific">Roseomonas elaeocarpi</name>
    <dbReference type="NCBI Taxonomy" id="907779"/>
    <lineage>
        <taxon>Bacteria</taxon>
        <taxon>Pseudomonadati</taxon>
        <taxon>Pseudomonadota</taxon>
        <taxon>Alphaproteobacteria</taxon>
        <taxon>Acetobacterales</taxon>
        <taxon>Roseomonadaceae</taxon>
        <taxon>Roseomonas</taxon>
    </lineage>
</organism>
<accession>A0ABV6JQC7</accession>
<sequence length="260" mass="27833">MTLPLSLPAEPQLPPVVAAAVAGLTGRVVGGPDKPMAQWSEAERERAMVLAPADLSQLTPADRREAEIGADRFAALLRPATVAEILAWLMPINAGVRNVQGEEDLRIASTAIAMLEIPAATLTVAAQRDALRTWQFFPSAADVAKLLEPVAMRWRRQMAACQEVARGAVTTGTPLPNPWPRATPEEARNAAAQVAELKRSLGERPGVAGRPERMTVACPLAPHHLIAAYEQTVARGGEGAERARARLAILRRQHASEARA</sequence>
<proteinExistence type="predicted"/>
<dbReference type="RefSeq" id="WP_377043671.1">
    <property type="nucleotide sequence ID" value="NZ_JBHLUN010000005.1"/>
</dbReference>
<protein>
    <submittedName>
        <fullName evidence="1">Uncharacterized protein</fullName>
    </submittedName>
</protein>
<dbReference type="Proteomes" id="UP001589865">
    <property type="component" value="Unassembled WGS sequence"/>
</dbReference>
<evidence type="ECO:0000313" key="2">
    <source>
        <dbReference type="Proteomes" id="UP001589865"/>
    </source>
</evidence>
<keyword evidence="2" id="KW-1185">Reference proteome</keyword>
<gene>
    <name evidence="1" type="ORF">ACFFGY_06720</name>
</gene>